<evidence type="ECO:0000313" key="1">
    <source>
        <dbReference type="EMBL" id="QLJ97739.1"/>
    </source>
</evidence>
<proteinExistence type="predicted"/>
<gene>
    <name evidence="1" type="ORF">HZU44_23680</name>
</gene>
<dbReference type="AlphaFoldDB" id="A0A7D5Y7J6"/>
<dbReference type="GO" id="GO:0016773">
    <property type="term" value="F:phosphotransferase activity, alcohol group as acceptor"/>
    <property type="evidence" value="ECO:0007669"/>
    <property type="project" value="InterPro"/>
</dbReference>
<keyword evidence="1" id="KW-0808">Transferase</keyword>
<dbReference type="Pfam" id="PF04655">
    <property type="entry name" value="APH_6_hur"/>
    <property type="match status" value="2"/>
</dbReference>
<dbReference type="SUPFAM" id="SSF56112">
    <property type="entry name" value="Protein kinase-like (PK-like)"/>
    <property type="match status" value="1"/>
</dbReference>
<dbReference type="InterPro" id="IPR011009">
    <property type="entry name" value="Kinase-like_dom_sf"/>
</dbReference>
<name>A0A7D5Y7J6_9ACTN</name>
<dbReference type="GO" id="GO:0019748">
    <property type="term" value="P:secondary metabolic process"/>
    <property type="evidence" value="ECO:0007669"/>
    <property type="project" value="InterPro"/>
</dbReference>
<reference evidence="1" key="1">
    <citation type="submission" date="2020-08" db="EMBL/GenBank/DDBJ databases">
        <title>A bifunctional nitrone conjugated secondary metabolite targeting the ribosome.</title>
        <authorList>
            <person name="Limbrick E.M."/>
            <person name="Graf M."/>
            <person name="Derewacz D.K."/>
            <person name="Nguyen F."/>
            <person name="Spraggins J.M."/>
            <person name="Wieland M."/>
            <person name="Ynigez-Gutierrez A.E."/>
            <person name="Reisman B.J."/>
            <person name="Zinshteyn B."/>
            <person name="McCulloch K."/>
            <person name="Iverson T.M."/>
            <person name="Green R."/>
            <person name="Wilson D.N."/>
            <person name="Bachmann B.O."/>
        </authorList>
    </citation>
    <scope>NUCLEOTIDE SEQUENCE</scope>
    <source>
        <strain evidence="1">Africana</strain>
    </source>
</reference>
<sequence>METELEIPERLGWVGRTPAGRAWLAVLPARLAECVQRWGLRLQGPPFPYAHASLALPAKLPDGTRAVLKLQYPDADSAHEATALTCWAGDGAARLLAHDPGRRALLVERCDPGTSLHATVQDQARRAAAQDETRAGTLGGARREPLDAALDVVVGLLPRLWRPAGAPFTPLAEEAAGWLERLPVQWARLGRPFERRLLDAGLGRLAELAGTQGEQVLVNQDLHAGNILRATREPWLVIDPKPLAGEREFGVVAIVRGPELGHSPAAVRRRLDRLTDELGLDRERALGWAIGHTLAWSMAEDVVFTNQIDVARWLLDFA</sequence>
<dbReference type="InterPro" id="IPR006748">
    <property type="entry name" value="NH2Glyco/OHUrea_AB-resist_kin"/>
</dbReference>
<protein>
    <submittedName>
        <fullName evidence="1">Aminoglycoside phosphotransferase</fullName>
    </submittedName>
</protein>
<organism evidence="1">
    <name type="scientific">Micromonospora carbonacea</name>
    <dbReference type="NCBI Taxonomy" id="47853"/>
    <lineage>
        <taxon>Bacteria</taxon>
        <taxon>Bacillati</taxon>
        <taxon>Actinomycetota</taxon>
        <taxon>Actinomycetes</taxon>
        <taxon>Micromonosporales</taxon>
        <taxon>Micromonosporaceae</taxon>
        <taxon>Micromonospora</taxon>
    </lineage>
</organism>
<accession>A0A7D5Y7J6</accession>
<dbReference type="EMBL" id="CP058905">
    <property type="protein sequence ID" value="QLJ97739.1"/>
    <property type="molecule type" value="Genomic_DNA"/>
</dbReference>